<name>A0A1V9XA42_9ACAR</name>
<keyword evidence="1" id="KW-0067">ATP-binding</keyword>
<dbReference type="InParanoid" id="A0A1V9XA42"/>
<dbReference type="AlphaFoldDB" id="A0A1V9XA42"/>
<keyword evidence="1" id="KW-0547">Nucleotide-binding</keyword>
<comment type="caution">
    <text evidence="1">The sequence shown here is derived from an EMBL/GenBank/DDBJ whole genome shotgun (WGS) entry which is preliminary data.</text>
</comment>
<evidence type="ECO:0000313" key="1">
    <source>
        <dbReference type="EMBL" id="OQR70263.1"/>
    </source>
</evidence>
<sequence>IFDRGRRDVYSHLCRSDALHKLLNITNKGAKSLPVQLCNLTEPEAFLFTSNVVRNLNWTASLIEMAGITKQSGYDIGLDDWRKALVTAQQVRREVAELSSLRQMLDSLFKKVSEMHRLMDLSDANSTIRFVQAVVCGRNSTTLLDTEHGPAQRIEEFREQINQNLQQNSQNSDKSRDDKYVYDNKTSQRCNAIFKTLEENQITLFLWKQLKPYVRGKILYSPHNAATFKIIERVNKTFEPLLVVRNMAHHWTTGVAVKIKNWMNKHADTVDQIKKLSSTGSLPLLIMMEEHVNNVSAISATAGEGISGLNTTTVTDTLGWLADVPQYMESANRIATEIENALNVGIRKILKGMRRVADIYCVEMDRFEGYDREEDLMRNGLKLMAENKLWAALVFADTAGSPMSRGEIPKFIRYKIRMDAQKVDSTKRIEDRRNAPLTRTGQVIYGHDMNMKCAQNSPNIALPLLAVVSVAYHACMVKPFGRPETAASIATGDLFPQLDEQDPYDGGGYWNGFFSGAIFYLI</sequence>
<dbReference type="STRING" id="418985.A0A1V9XA42"/>
<dbReference type="EMBL" id="MNPL01018089">
    <property type="protein sequence ID" value="OQR70263.1"/>
    <property type="molecule type" value="Genomic_DNA"/>
</dbReference>
<organism evidence="1 2">
    <name type="scientific">Tropilaelaps mercedesae</name>
    <dbReference type="NCBI Taxonomy" id="418985"/>
    <lineage>
        <taxon>Eukaryota</taxon>
        <taxon>Metazoa</taxon>
        <taxon>Ecdysozoa</taxon>
        <taxon>Arthropoda</taxon>
        <taxon>Chelicerata</taxon>
        <taxon>Arachnida</taxon>
        <taxon>Acari</taxon>
        <taxon>Parasitiformes</taxon>
        <taxon>Mesostigmata</taxon>
        <taxon>Gamasina</taxon>
        <taxon>Dermanyssoidea</taxon>
        <taxon>Laelapidae</taxon>
        <taxon>Tropilaelaps</taxon>
    </lineage>
</organism>
<accession>A0A1V9XA42</accession>
<gene>
    <name evidence="1" type="ORF">BIW11_11739</name>
</gene>
<dbReference type="Proteomes" id="UP000192247">
    <property type="component" value="Unassembled WGS sequence"/>
</dbReference>
<reference evidence="1 2" key="1">
    <citation type="journal article" date="2017" name="Gigascience">
        <title>Draft genome of the honey bee ectoparasitic mite, Tropilaelaps mercedesae, is shaped by the parasitic life history.</title>
        <authorList>
            <person name="Dong X."/>
            <person name="Armstrong S.D."/>
            <person name="Xia D."/>
            <person name="Makepeace B.L."/>
            <person name="Darby A.C."/>
            <person name="Kadowaki T."/>
        </authorList>
    </citation>
    <scope>NUCLEOTIDE SEQUENCE [LARGE SCALE GENOMIC DNA]</scope>
    <source>
        <strain evidence="1">Wuxi-XJTLU</strain>
    </source>
</reference>
<evidence type="ECO:0000313" key="2">
    <source>
        <dbReference type="Proteomes" id="UP000192247"/>
    </source>
</evidence>
<protein>
    <submittedName>
        <fullName evidence="1">ATP-binding cassette sub-family A member 1-like</fullName>
    </submittedName>
</protein>
<keyword evidence="2" id="KW-1185">Reference proteome</keyword>
<feature type="non-terminal residue" evidence="1">
    <location>
        <position position="1"/>
    </location>
</feature>
<proteinExistence type="predicted"/>
<dbReference type="OrthoDB" id="6898072at2759"/>
<dbReference type="GO" id="GO:0005524">
    <property type="term" value="F:ATP binding"/>
    <property type="evidence" value="ECO:0007669"/>
    <property type="project" value="UniProtKB-KW"/>
</dbReference>